<keyword evidence="2" id="KW-1133">Transmembrane helix</keyword>
<evidence type="ECO:0000313" key="4">
    <source>
        <dbReference type="EMBL" id="MBB6690527.1"/>
    </source>
</evidence>
<feature type="compositionally biased region" description="Low complexity" evidence="1">
    <location>
        <begin position="244"/>
        <end position="262"/>
    </location>
</feature>
<name>A0A841TQB8_9BACL</name>
<dbReference type="EMBL" id="JACJVR010000012">
    <property type="protein sequence ID" value="MBB6690527.1"/>
    <property type="molecule type" value="Genomic_DNA"/>
</dbReference>
<organism evidence="4 5">
    <name type="scientific">Cohnella xylanilytica</name>
    <dbReference type="NCBI Taxonomy" id="557555"/>
    <lineage>
        <taxon>Bacteria</taxon>
        <taxon>Bacillati</taxon>
        <taxon>Bacillota</taxon>
        <taxon>Bacilli</taxon>
        <taxon>Bacillales</taxon>
        <taxon>Paenibacillaceae</taxon>
        <taxon>Cohnella</taxon>
    </lineage>
</organism>
<feature type="transmembrane region" description="Helical" evidence="2">
    <location>
        <begin position="364"/>
        <end position="383"/>
    </location>
</feature>
<dbReference type="InterPro" id="IPR008984">
    <property type="entry name" value="SMAD_FHA_dom_sf"/>
</dbReference>
<evidence type="ECO:0000313" key="5">
    <source>
        <dbReference type="Proteomes" id="UP000553776"/>
    </source>
</evidence>
<comment type="caution">
    <text evidence="4">The sequence shown here is derived from an EMBL/GenBank/DDBJ whole genome shotgun (WGS) entry which is preliminary data.</text>
</comment>
<proteinExistence type="predicted"/>
<dbReference type="CDD" id="cd00060">
    <property type="entry name" value="FHA"/>
    <property type="match status" value="1"/>
</dbReference>
<feature type="region of interest" description="Disordered" evidence="1">
    <location>
        <begin position="386"/>
        <end position="452"/>
    </location>
</feature>
<dbReference type="Proteomes" id="UP000553776">
    <property type="component" value="Unassembled WGS sequence"/>
</dbReference>
<dbReference type="InterPro" id="IPR000253">
    <property type="entry name" value="FHA_dom"/>
</dbReference>
<accession>A0A841TQB8</accession>
<feature type="transmembrane region" description="Helical" evidence="2">
    <location>
        <begin position="338"/>
        <end position="358"/>
    </location>
</feature>
<gene>
    <name evidence="4" type="ORF">H7B90_03840</name>
</gene>
<feature type="domain" description="FHA" evidence="3">
    <location>
        <begin position="517"/>
        <end position="567"/>
    </location>
</feature>
<sequence length="594" mass="64797">MNGYKVRFEQGRGHRMILEGEPPIAVDEIDAIQLRMLRSCDVPGLMKLETEELDGAVSLRYSLSGRRMLSQSFRIARWTMEDAMGALCRLAEVLEQGRDYMLDLERYVLEDDFIFVGEGWQDLGFVYLPLWRRTASAQVSSGLEKLIVRWMMNVEAPDGSAMQQLLRLASSPDFSPAILRRYVRQYLAGPSAGEGETLRETAGDAYYRSAEPYRPALPKEPPRSSESAYRAGSRSSAVARVKPSAALTASADWAASNDSSGAKTANGWRGTKASLDAGLSDGDGLEKTGNRNPPSRRQPPIADPQSLSGLLGKEGAEWDEEESGREASPPEAAKKRRIWLVAGAAVATAAVWRFAYLPHPGGKGLLLSAGVTLLAAGACVFMWKDGKGKTRRGPMRREGDSEAPELASGRGSWSDEDSFDDGGAASAEPERQPGARRFGGFGAPSQVPVADGWADDIREEERGREEQKTSWLPAAQEGTALLAPNYGSGTGAAKPIPYLEWDHDGVMRRIKLQGDTLVIGRSREAAQHVDETEGISRAHLELVRGEEAWQARDLGSRNGSWLNGVPMAPYECYPLNKDDSIQIASSLYRYKVGG</sequence>
<dbReference type="RefSeq" id="WP_185134560.1">
    <property type="nucleotide sequence ID" value="NZ_BORM01000022.1"/>
</dbReference>
<feature type="region of interest" description="Disordered" evidence="1">
    <location>
        <begin position="210"/>
        <end position="309"/>
    </location>
</feature>
<dbReference type="Pfam" id="PF19909">
    <property type="entry name" value="DUF6382"/>
    <property type="match status" value="1"/>
</dbReference>
<dbReference type="SMART" id="SM00240">
    <property type="entry name" value="FHA"/>
    <property type="match status" value="1"/>
</dbReference>
<dbReference type="Pfam" id="PF00498">
    <property type="entry name" value="FHA"/>
    <property type="match status" value="1"/>
</dbReference>
<dbReference type="Gene3D" id="2.60.200.20">
    <property type="match status" value="1"/>
</dbReference>
<dbReference type="InterPro" id="IPR045962">
    <property type="entry name" value="DUF6382"/>
</dbReference>
<keyword evidence="5" id="KW-1185">Reference proteome</keyword>
<protein>
    <submittedName>
        <fullName evidence="4">FHA domain-containing protein</fullName>
    </submittedName>
</protein>
<keyword evidence="2" id="KW-0812">Transmembrane</keyword>
<reference evidence="4 5" key="1">
    <citation type="submission" date="2020-08" db="EMBL/GenBank/DDBJ databases">
        <title>Cohnella phylogeny.</title>
        <authorList>
            <person name="Dunlap C."/>
        </authorList>
    </citation>
    <scope>NUCLEOTIDE SEQUENCE [LARGE SCALE GENOMIC DNA]</scope>
    <source>
        <strain evidence="4 5">DSM 25239</strain>
    </source>
</reference>
<dbReference type="PROSITE" id="PS50006">
    <property type="entry name" value="FHA_DOMAIN"/>
    <property type="match status" value="1"/>
</dbReference>
<evidence type="ECO:0000256" key="1">
    <source>
        <dbReference type="SAM" id="MobiDB-lite"/>
    </source>
</evidence>
<dbReference type="SUPFAM" id="SSF49879">
    <property type="entry name" value="SMAD/FHA domain"/>
    <property type="match status" value="1"/>
</dbReference>
<evidence type="ECO:0000256" key="2">
    <source>
        <dbReference type="SAM" id="Phobius"/>
    </source>
</evidence>
<evidence type="ECO:0000259" key="3">
    <source>
        <dbReference type="PROSITE" id="PS50006"/>
    </source>
</evidence>
<keyword evidence="2" id="KW-0472">Membrane</keyword>
<dbReference type="AlphaFoldDB" id="A0A841TQB8"/>